<evidence type="ECO:0000313" key="2">
    <source>
        <dbReference type="Proteomes" id="UP000521943"/>
    </source>
</evidence>
<evidence type="ECO:0000313" key="1">
    <source>
        <dbReference type="EMBL" id="KAF6743169.1"/>
    </source>
</evidence>
<dbReference type="Proteomes" id="UP000521943">
    <property type="component" value="Unassembled WGS sequence"/>
</dbReference>
<dbReference type="EMBL" id="JACGCI010000156">
    <property type="protein sequence ID" value="KAF6743169.1"/>
    <property type="molecule type" value="Genomic_DNA"/>
</dbReference>
<organism evidence="1 2">
    <name type="scientific">Ephemerocybe angulata</name>
    <dbReference type="NCBI Taxonomy" id="980116"/>
    <lineage>
        <taxon>Eukaryota</taxon>
        <taxon>Fungi</taxon>
        <taxon>Dikarya</taxon>
        <taxon>Basidiomycota</taxon>
        <taxon>Agaricomycotina</taxon>
        <taxon>Agaricomycetes</taxon>
        <taxon>Agaricomycetidae</taxon>
        <taxon>Agaricales</taxon>
        <taxon>Agaricineae</taxon>
        <taxon>Psathyrellaceae</taxon>
        <taxon>Ephemerocybe</taxon>
    </lineage>
</organism>
<gene>
    <name evidence="1" type="ORF">DFP72DRAFT_1178442</name>
</gene>
<keyword evidence="2" id="KW-1185">Reference proteome</keyword>
<accession>A0A8H6H9Z3</accession>
<name>A0A8H6H9Z3_9AGAR</name>
<dbReference type="OrthoDB" id="2981416at2759"/>
<sequence>MDGEIVDRNFLSTYDVVDRGFEELEARKCTSVMACGTAGGCMAMAAQRYCTDVPWQKSFKAAIKQTGAIAKKTFEMVGKSLRGTPIAGVANLAKNAAKEVIKSIKNKKKKRSLDFDEEDIMNRRDFEIVERDEDMSLVERAQYSTFNLATRGKNGEIISRECSMYNGDVSCL</sequence>
<proteinExistence type="predicted"/>
<dbReference type="AlphaFoldDB" id="A0A8H6H9Z3"/>
<comment type="caution">
    <text evidence="1">The sequence shown here is derived from an EMBL/GenBank/DDBJ whole genome shotgun (WGS) entry which is preliminary data.</text>
</comment>
<reference evidence="1 2" key="1">
    <citation type="submission" date="2020-07" db="EMBL/GenBank/DDBJ databases">
        <title>Comparative genomics of pyrophilous fungi reveals a link between fire events and developmental genes.</title>
        <authorList>
            <consortium name="DOE Joint Genome Institute"/>
            <person name="Steindorff A.S."/>
            <person name="Carver A."/>
            <person name="Calhoun S."/>
            <person name="Stillman K."/>
            <person name="Liu H."/>
            <person name="Lipzen A."/>
            <person name="Pangilinan J."/>
            <person name="Labutti K."/>
            <person name="Bruns T.D."/>
            <person name="Grigoriev I.V."/>
        </authorList>
    </citation>
    <scope>NUCLEOTIDE SEQUENCE [LARGE SCALE GENOMIC DNA]</scope>
    <source>
        <strain evidence="1 2">CBS 144469</strain>
    </source>
</reference>
<protein>
    <submittedName>
        <fullName evidence="1">Uncharacterized protein</fullName>
    </submittedName>
</protein>